<reference evidence="1" key="1">
    <citation type="submission" date="2022-11" db="EMBL/GenBank/DDBJ databases">
        <title>Genome Sequence of Nemania bipapillata.</title>
        <authorList>
            <person name="Buettner E."/>
        </authorList>
    </citation>
    <scope>NUCLEOTIDE SEQUENCE</scope>
    <source>
        <strain evidence="1">CP14</strain>
    </source>
</reference>
<gene>
    <name evidence="1" type="ORF">ONZ43_g2529</name>
</gene>
<protein>
    <submittedName>
        <fullName evidence="1">Uncharacterized protein</fullName>
    </submittedName>
</protein>
<name>A0ACC2J0A6_9PEZI</name>
<keyword evidence="2" id="KW-1185">Reference proteome</keyword>
<comment type="caution">
    <text evidence="1">The sequence shown here is derived from an EMBL/GenBank/DDBJ whole genome shotgun (WGS) entry which is preliminary data.</text>
</comment>
<dbReference type="Proteomes" id="UP001153334">
    <property type="component" value="Unassembled WGS sequence"/>
</dbReference>
<evidence type="ECO:0000313" key="1">
    <source>
        <dbReference type="EMBL" id="KAJ8120874.1"/>
    </source>
</evidence>
<organism evidence="1 2">
    <name type="scientific">Nemania bipapillata</name>
    <dbReference type="NCBI Taxonomy" id="110536"/>
    <lineage>
        <taxon>Eukaryota</taxon>
        <taxon>Fungi</taxon>
        <taxon>Dikarya</taxon>
        <taxon>Ascomycota</taxon>
        <taxon>Pezizomycotina</taxon>
        <taxon>Sordariomycetes</taxon>
        <taxon>Xylariomycetidae</taxon>
        <taxon>Xylariales</taxon>
        <taxon>Xylariaceae</taxon>
        <taxon>Nemania</taxon>
    </lineage>
</organism>
<proteinExistence type="predicted"/>
<evidence type="ECO:0000313" key="2">
    <source>
        <dbReference type="Proteomes" id="UP001153334"/>
    </source>
</evidence>
<accession>A0ACC2J0A6</accession>
<dbReference type="EMBL" id="JAPESX010000525">
    <property type="protein sequence ID" value="KAJ8120874.1"/>
    <property type="molecule type" value="Genomic_DNA"/>
</dbReference>
<sequence length="105" mass="11497">MVSFKQLSLFASFGALTHATFIFQYCVDPDFQHCHDICADAGECIPVPAGLTSARAAAGHNCYIYNENYGCVGNRGGPITNDDRHYDLSIFGWNDITLSVRCDLA</sequence>